<feature type="domain" description="AGC-kinase C-terminal" evidence="13">
    <location>
        <begin position="494"/>
        <end position="559"/>
    </location>
</feature>
<proteinExistence type="predicted"/>
<accession>A0A4Y9ZSG1</accession>
<keyword evidence="5 10" id="KW-0547">Nucleotide-binding</keyword>
<evidence type="ECO:0000256" key="11">
    <source>
        <dbReference type="SAM" id="MobiDB-lite"/>
    </source>
</evidence>
<dbReference type="Proteomes" id="UP000298061">
    <property type="component" value="Unassembled WGS sequence"/>
</dbReference>
<evidence type="ECO:0000256" key="8">
    <source>
        <dbReference type="ARBA" id="ARBA00047899"/>
    </source>
</evidence>
<keyword evidence="6" id="KW-0418">Kinase</keyword>
<dbReference type="OrthoDB" id="68483at2759"/>
<dbReference type="InterPro" id="IPR000961">
    <property type="entry name" value="AGC-kinase_C"/>
</dbReference>
<evidence type="ECO:0000256" key="9">
    <source>
        <dbReference type="ARBA" id="ARBA00048679"/>
    </source>
</evidence>
<keyword evidence="15" id="KW-1185">Reference proteome</keyword>
<sequence>MFQILPAARSACTPASRPDPIELRPSHFKSPSFVVIRSSVVISLFIMSLHNFIASFKNAVVVPARRASSTFGNQIALPAHGEELSKVTAIVEARYPAFGMIAHPLTGYQPETFPLVDPQEEEHEHLQALYDAAHDPQLLDVRRSIMLPPCTFDIQEVHFTDPMDLVRFSKAVHTGPIIQYGQPQPAAATEPLTLAIKTPPKVGLQGFTAIKNIGSGASGVVYLVRLDHTQKLFALKRIDKKFLSTEGMGLVVQEQRMLRTMQGYRNVISLEASFHDKNSFFLAMPFHVGGDMRTELHRSAKFQAPRVTFYAAQILSALEFIHSKGIIHRDIKPENLLFDAEGNVQVCDFGISKQFETTRGDIQHETNPFCAALARARRFSASSVETCPKRFTTSSCRGTPVYSPPEVFRGDSYSYEVDFWSFGVTVYEMATGRKPFKLSAVLNEVYVSIMDDQVLFKFADNVDRWTQVFVIQILQTDPQFRLSLQEMKEHCFFETIDWAKLARGEITPPWAPDAARILSEVAEAEQSNYCFKFPVAEAVVPDPFPLYTFRSERFSAASSAALASVQCSAPASADKSSADSSAPAHHLSGSALHRLSGYLSELRDFAASFAVASPSLSSSFRRRRCSTVSSDATLISTSSHGTLYSPSPAPSSPSESCSSLGSESISIGEVFVLQPPSATPPSRNPFAGLRRWAQKLRA</sequence>
<dbReference type="GO" id="GO:0007010">
    <property type="term" value="P:cytoskeleton organization"/>
    <property type="evidence" value="ECO:0007669"/>
    <property type="project" value="UniProtKB-ARBA"/>
</dbReference>
<evidence type="ECO:0000256" key="1">
    <source>
        <dbReference type="ARBA" id="ARBA00012513"/>
    </source>
</evidence>
<feature type="compositionally biased region" description="Low complexity" evidence="11">
    <location>
        <begin position="652"/>
        <end position="661"/>
    </location>
</feature>
<dbReference type="EC" id="2.7.11.1" evidence="1"/>
<evidence type="ECO:0000256" key="10">
    <source>
        <dbReference type="PROSITE-ProRule" id="PRU10141"/>
    </source>
</evidence>
<feature type="domain" description="Protein kinase" evidence="12">
    <location>
        <begin position="207"/>
        <end position="493"/>
    </location>
</feature>
<comment type="catalytic activity">
    <reaction evidence="8">
        <text>L-threonyl-[protein] + ATP = O-phospho-L-threonyl-[protein] + ADP + H(+)</text>
        <dbReference type="Rhea" id="RHEA:46608"/>
        <dbReference type="Rhea" id="RHEA-COMP:11060"/>
        <dbReference type="Rhea" id="RHEA-COMP:11605"/>
        <dbReference type="ChEBI" id="CHEBI:15378"/>
        <dbReference type="ChEBI" id="CHEBI:30013"/>
        <dbReference type="ChEBI" id="CHEBI:30616"/>
        <dbReference type="ChEBI" id="CHEBI:61977"/>
        <dbReference type="ChEBI" id="CHEBI:456216"/>
        <dbReference type="EC" id="2.7.11.1"/>
    </reaction>
</comment>
<evidence type="ECO:0000256" key="6">
    <source>
        <dbReference type="ARBA" id="ARBA00022777"/>
    </source>
</evidence>
<evidence type="ECO:0000256" key="3">
    <source>
        <dbReference type="ARBA" id="ARBA00022553"/>
    </source>
</evidence>
<evidence type="ECO:0000259" key="13">
    <source>
        <dbReference type="PROSITE" id="PS51285"/>
    </source>
</evidence>
<comment type="caution">
    <text evidence="14">The sequence shown here is derived from an EMBL/GenBank/DDBJ whole genome shotgun (WGS) entry which is preliminary data.</text>
</comment>
<reference evidence="14 15" key="1">
    <citation type="submission" date="2019-02" db="EMBL/GenBank/DDBJ databases">
        <title>Genome sequencing of the rare red list fungi Hericium alpestre (H. flagellum).</title>
        <authorList>
            <person name="Buettner E."/>
            <person name="Kellner H."/>
        </authorList>
    </citation>
    <scope>NUCLEOTIDE SEQUENCE [LARGE SCALE GENOMIC DNA]</scope>
    <source>
        <strain evidence="14 15">DSM 108284</strain>
    </source>
</reference>
<dbReference type="PROSITE" id="PS00108">
    <property type="entry name" value="PROTEIN_KINASE_ST"/>
    <property type="match status" value="1"/>
</dbReference>
<dbReference type="Gene3D" id="1.10.510.10">
    <property type="entry name" value="Transferase(Phosphotransferase) domain 1"/>
    <property type="match status" value="1"/>
</dbReference>
<name>A0A4Y9ZSG1_9AGAM</name>
<evidence type="ECO:0000259" key="12">
    <source>
        <dbReference type="PROSITE" id="PS50011"/>
    </source>
</evidence>
<dbReference type="PROSITE" id="PS50011">
    <property type="entry name" value="PROTEIN_KINASE_DOM"/>
    <property type="match status" value="1"/>
</dbReference>
<keyword evidence="7 10" id="KW-0067">ATP-binding</keyword>
<gene>
    <name evidence="14" type="ORF">EWM64_g6810</name>
</gene>
<dbReference type="PANTHER" id="PTHR24351">
    <property type="entry name" value="RIBOSOMAL PROTEIN S6 KINASE"/>
    <property type="match status" value="1"/>
</dbReference>
<evidence type="ECO:0000313" key="15">
    <source>
        <dbReference type="Proteomes" id="UP000298061"/>
    </source>
</evidence>
<dbReference type="InterPro" id="IPR011009">
    <property type="entry name" value="Kinase-like_dom_sf"/>
</dbReference>
<evidence type="ECO:0000256" key="2">
    <source>
        <dbReference type="ARBA" id="ARBA00022527"/>
    </source>
</evidence>
<dbReference type="PROSITE" id="PS00107">
    <property type="entry name" value="PROTEIN_KINASE_ATP"/>
    <property type="match status" value="1"/>
</dbReference>
<evidence type="ECO:0000256" key="7">
    <source>
        <dbReference type="ARBA" id="ARBA00022840"/>
    </source>
</evidence>
<protein>
    <recommendedName>
        <fullName evidence="1">non-specific serine/threonine protein kinase</fullName>
        <ecNumber evidence="1">2.7.11.1</ecNumber>
    </recommendedName>
</protein>
<dbReference type="SUPFAM" id="SSF56112">
    <property type="entry name" value="Protein kinase-like (PK-like)"/>
    <property type="match status" value="1"/>
</dbReference>
<comment type="catalytic activity">
    <reaction evidence="9">
        <text>L-seryl-[protein] + ATP = O-phospho-L-seryl-[protein] + ADP + H(+)</text>
        <dbReference type="Rhea" id="RHEA:17989"/>
        <dbReference type="Rhea" id="RHEA-COMP:9863"/>
        <dbReference type="Rhea" id="RHEA-COMP:11604"/>
        <dbReference type="ChEBI" id="CHEBI:15378"/>
        <dbReference type="ChEBI" id="CHEBI:29999"/>
        <dbReference type="ChEBI" id="CHEBI:30616"/>
        <dbReference type="ChEBI" id="CHEBI:83421"/>
        <dbReference type="ChEBI" id="CHEBI:456216"/>
        <dbReference type="EC" id="2.7.11.1"/>
    </reaction>
</comment>
<dbReference type="InterPro" id="IPR000719">
    <property type="entry name" value="Prot_kinase_dom"/>
</dbReference>
<dbReference type="InterPro" id="IPR008271">
    <property type="entry name" value="Ser/Thr_kinase_AS"/>
</dbReference>
<dbReference type="FunFam" id="1.10.510.10:FF:000024">
    <property type="entry name" value="Probable serine/threonine-protein kinase cot-1"/>
    <property type="match status" value="1"/>
</dbReference>
<dbReference type="InterPro" id="IPR017441">
    <property type="entry name" value="Protein_kinase_ATP_BS"/>
</dbReference>
<feature type="region of interest" description="Disordered" evidence="11">
    <location>
        <begin position="639"/>
        <end position="661"/>
    </location>
</feature>
<dbReference type="GO" id="GO:0005524">
    <property type="term" value="F:ATP binding"/>
    <property type="evidence" value="ECO:0007669"/>
    <property type="project" value="UniProtKB-UniRule"/>
</dbReference>
<organism evidence="14 15">
    <name type="scientific">Hericium alpestre</name>
    <dbReference type="NCBI Taxonomy" id="135208"/>
    <lineage>
        <taxon>Eukaryota</taxon>
        <taxon>Fungi</taxon>
        <taxon>Dikarya</taxon>
        <taxon>Basidiomycota</taxon>
        <taxon>Agaricomycotina</taxon>
        <taxon>Agaricomycetes</taxon>
        <taxon>Russulales</taxon>
        <taxon>Hericiaceae</taxon>
        <taxon>Hericium</taxon>
    </lineage>
</organism>
<dbReference type="PROSITE" id="PS51285">
    <property type="entry name" value="AGC_KINASE_CTER"/>
    <property type="match status" value="1"/>
</dbReference>
<evidence type="ECO:0000256" key="5">
    <source>
        <dbReference type="ARBA" id="ARBA00022741"/>
    </source>
</evidence>
<dbReference type="AlphaFoldDB" id="A0A4Y9ZSG1"/>
<evidence type="ECO:0000313" key="14">
    <source>
        <dbReference type="EMBL" id="TFY77204.1"/>
    </source>
</evidence>
<dbReference type="Gene3D" id="3.30.200.20">
    <property type="entry name" value="Phosphorylase Kinase, domain 1"/>
    <property type="match status" value="1"/>
</dbReference>
<dbReference type="GO" id="GO:0004674">
    <property type="term" value="F:protein serine/threonine kinase activity"/>
    <property type="evidence" value="ECO:0007669"/>
    <property type="project" value="UniProtKB-KW"/>
</dbReference>
<evidence type="ECO:0000256" key="4">
    <source>
        <dbReference type="ARBA" id="ARBA00022679"/>
    </source>
</evidence>
<dbReference type="STRING" id="135208.A0A4Y9ZSG1"/>
<dbReference type="Pfam" id="PF00069">
    <property type="entry name" value="Pkinase"/>
    <property type="match status" value="1"/>
</dbReference>
<keyword evidence="4" id="KW-0808">Transferase</keyword>
<keyword evidence="2" id="KW-0723">Serine/threonine-protein kinase</keyword>
<dbReference type="EMBL" id="SFCI01000976">
    <property type="protein sequence ID" value="TFY77204.1"/>
    <property type="molecule type" value="Genomic_DNA"/>
</dbReference>
<keyword evidence="3" id="KW-0597">Phosphoprotein</keyword>
<feature type="binding site" evidence="10">
    <location>
        <position position="236"/>
    </location>
    <ligand>
        <name>ATP</name>
        <dbReference type="ChEBI" id="CHEBI:30616"/>
    </ligand>
</feature>
<dbReference type="SMART" id="SM00220">
    <property type="entry name" value="S_TKc"/>
    <property type="match status" value="1"/>
</dbReference>